<comment type="caution">
    <text evidence="2">The sequence shown here is derived from an EMBL/GenBank/DDBJ whole genome shotgun (WGS) entry which is preliminary data.</text>
</comment>
<name>A0A7J6UY02_THATH</name>
<dbReference type="AlphaFoldDB" id="A0A7J6UY02"/>
<dbReference type="EMBL" id="JABWDY010041850">
    <property type="protein sequence ID" value="KAF5177080.1"/>
    <property type="molecule type" value="Genomic_DNA"/>
</dbReference>
<dbReference type="OrthoDB" id="693186at2759"/>
<protein>
    <submittedName>
        <fullName evidence="2">Uncharacterized protein</fullName>
    </submittedName>
</protein>
<dbReference type="Proteomes" id="UP000554482">
    <property type="component" value="Unassembled WGS sequence"/>
</dbReference>
<feature type="non-terminal residue" evidence="2">
    <location>
        <position position="1"/>
    </location>
</feature>
<evidence type="ECO:0000313" key="3">
    <source>
        <dbReference type="Proteomes" id="UP000554482"/>
    </source>
</evidence>
<proteinExistence type="predicted"/>
<evidence type="ECO:0000256" key="1">
    <source>
        <dbReference type="SAM" id="MobiDB-lite"/>
    </source>
</evidence>
<accession>A0A7J6UY02</accession>
<feature type="compositionally biased region" description="Polar residues" evidence="1">
    <location>
        <begin position="155"/>
        <end position="168"/>
    </location>
</feature>
<keyword evidence="3" id="KW-1185">Reference proteome</keyword>
<evidence type="ECO:0000313" key="2">
    <source>
        <dbReference type="EMBL" id="KAF5177080.1"/>
    </source>
</evidence>
<dbReference type="PANTHER" id="PTHR47481">
    <property type="match status" value="1"/>
</dbReference>
<feature type="region of interest" description="Disordered" evidence="1">
    <location>
        <begin position="155"/>
        <end position="174"/>
    </location>
</feature>
<reference evidence="2 3" key="1">
    <citation type="submission" date="2020-06" db="EMBL/GenBank/DDBJ databases">
        <title>Transcriptomic and genomic resources for Thalictrum thalictroides and T. hernandezii: Facilitating candidate gene discovery in an emerging model plant lineage.</title>
        <authorList>
            <person name="Arias T."/>
            <person name="Riano-Pachon D.M."/>
            <person name="Di Stilio V.S."/>
        </authorList>
    </citation>
    <scope>NUCLEOTIDE SEQUENCE [LARGE SCALE GENOMIC DNA]</scope>
    <source>
        <strain evidence="3">cv. WT478/WT964</strain>
        <tissue evidence="2">Leaves</tissue>
    </source>
</reference>
<sequence>MKPVDPDESLEVEESIVEEFDEPDEAISELIEKTTNRVIGLCTAKEVWDALTRLFSSNSESRVMQLKKQMISLDKGSLPMIDYLGKVKGFVTAMMARSEGLPSFYSLNDLLINHELYLKDLNKKVQAKTDYMAFFAAQGRGRGGKNNSNTKAYVSRPFSTNIPSSNKNGHGRGRGRGSFYDFNYSSPNMNPSRGVICQVCNHRGHVAVDCEYFLERKNQSKDDVSSAFAGLT</sequence>
<gene>
    <name evidence="2" type="ORF">FRX31_033333</name>
</gene>
<dbReference type="PANTHER" id="PTHR47481:SF22">
    <property type="entry name" value="RETROTRANSPOSON GAG DOMAIN-CONTAINING PROTEIN"/>
    <property type="match status" value="1"/>
</dbReference>
<organism evidence="2 3">
    <name type="scientific">Thalictrum thalictroides</name>
    <name type="common">Rue-anemone</name>
    <name type="synonym">Anemone thalictroides</name>
    <dbReference type="NCBI Taxonomy" id="46969"/>
    <lineage>
        <taxon>Eukaryota</taxon>
        <taxon>Viridiplantae</taxon>
        <taxon>Streptophyta</taxon>
        <taxon>Embryophyta</taxon>
        <taxon>Tracheophyta</taxon>
        <taxon>Spermatophyta</taxon>
        <taxon>Magnoliopsida</taxon>
        <taxon>Ranunculales</taxon>
        <taxon>Ranunculaceae</taxon>
        <taxon>Thalictroideae</taxon>
        <taxon>Thalictrum</taxon>
    </lineage>
</organism>